<evidence type="ECO:0000256" key="7">
    <source>
        <dbReference type="ARBA" id="ARBA00022989"/>
    </source>
</evidence>
<evidence type="ECO:0000256" key="1">
    <source>
        <dbReference type="ARBA" id="ARBA00004651"/>
    </source>
</evidence>
<keyword evidence="6" id="KW-0375">Hydrogen ion transport</keyword>
<comment type="similarity">
    <text evidence="2">Belongs to the otopetrin family.</text>
</comment>
<comment type="subcellular location">
    <subcellularLocation>
        <location evidence="1">Cell membrane</location>
        <topology evidence="1">Multi-pass membrane protein</topology>
    </subcellularLocation>
</comment>
<dbReference type="Proteomes" id="UP000092462">
    <property type="component" value="Unassembled WGS sequence"/>
</dbReference>
<dbReference type="VEuPathDB" id="VectorBase:PPAPM1_004173"/>
<dbReference type="AlphaFoldDB" id="A0A1B0DPH1"/>
<name>A0A1B0DPH1_PHLPP</name>
<dbReference type="EMBL" id="AJVK01018278">
    <property type="status" value="NOT_ANNOTATED_CDS"/>
    <property type="molecule type" value="Genomic_DNA"/>
</dbReference>
<feature type="transmembrane region" description="Helical" evidence="12">
    <location>
        <begin position="543"/>
        <end position="560"/>
    </location>
</feature>
<evidence type="ECO:0000256" key="9">
    <source>
        <dbReference type="ARBA" id="ARBA00023136"/>
    </source>
</evidence>
<feature type="transmembrane region" description="Helical" evidence="12">
    <location>
        <begin position="611"/>
        <end position="632"/>
    </location>
</feature>
<evidence type="ECO:0000256" key="10">
    <source>
        <dbReference type="ARBA" id="ARBA00023303"/>
    </source>
</evidence>
<organism evidence="13 14">
    <name type="scientific">Phlebotomus papatasi</name>
    <name type="common">Sandfly</name>
    <dbReference type="NCBI Taxonomy" id="29031"/>
    <lineage>
        <taxon>Eukaryota</taxon>
        <taxon>Metazoa</taxon>
        <taxon>Ecdysozoa</taxon>
        <taxon>Arthropoda</taxon>
        <taxon>Hexapoda</taxon>
        <taxon>Insecta</taxon>
        <taxon>Pterygota</taxon>
        <taxon>Neoptera</taxon>
        <taxon>Endopterygota</taxon>
        <taxon>Diptera</taxon>
        <taxon>Nematocera</taxon>
        <taxon>Psychodoidea</taxon>
        <taxon>Psychodidae</taxon>
        <taxon>Phlebotomus</taxon>
        <taxon>Phlebotomus</taxon>
    </lineage>
</organism>
<keyword evidence="8" id="KW-0406">Ion transport</keyword>
<evidence type="ECO:0000256" key="8">
    <source>
        <dbReference type="ARBA" id="ARBA00023065"/>
    </source>
</evidence>
<feature type="transmembrane region" description="Helical" evidence="12">
    <location>
        <begin position="581"/>
        <end position="599"/>
    </location>
</feature>
<feature type="region of interest" description="Disordered" evidence="11">
    <location>
        <begin position="1"/>
        <end position="25"/>
    </location>
</feature>
<evidence type="ECO:0008006" key="15">
    <source>
        <dbReference type="Google" id="ProtNLM"/>
    </source>
</evidence>
<keyword evidence="5 12" id="KW-0812">Transmembrane</keyword>
<feature type="transmembrane region" description="Helical" evidence="12">
    <location>
        <begin position="238"/>
        <end position="257"/>
    </location>
</feature>
<dbReference type="GO" id="GO:0015252">
    <property type="term" value="F:proton channel activity"/>
    <property type="evidence" value="ECO:0007669"/>
    <property type="project" value="InterPro"/>
</dbReference>
<dbReference type="Pfam" id="PF03189">
    <property type="entry name" value="Otopetrin"/>
    <property type="match status" value="1"/>
</dbReference>
<feature type="compositionally biased region" description="Polar residues" evidence="11">
    <location>
        <begin position="15"/>
        <end position="24"/>
    </location>
</feature>
<dbReference type="VEuPathDB" id="VectorBase:PPAI010407"/>
<reference evidence="13" key="1">
    <citation type="submission" date="2022-08" db="UniProtKB">
        <authorList>
            <consortium name="EnsemblMetazoa"/>
        </authorList>
    </citation>
    <scope>IDENTIFICATION</scope>
    <source>
        <strain evidence="13">Israel</strain>
    </source>
</reference>
<dbReference type="PANTHER" id="PTHR21522:SF30">
    <property type="entry name" value="GH01206P"/>
    <property type="match status" value="1"/>
</dbReference>
<evidence type="ECO:0000313" key="14">
    <source>
        <dbReference type="Proteomes" id="UP000092462"/>
    </source>
</evidence>
<keyword evidence="4" id="KW-1003">Cell membrane</keyword>
<evidence type="ECO:0000256" key="4">
    <source>
        <dbReference type="ARBA" id="ARBA00022475"/>
    </source>
</evidence>
<proteinExistence type="inferred from homology"/>
<accession>A0A1B0DPH1</accession>
<evidence type="ECO:0000256" key="5">
    <source>
        <dbReference type="ARBA" id="ARBA00022692"/>
    </source>
</evidence>
<dbReference type="PANTHER" id="PTHR21522">
    <property type="entry name" value="PROTON CHANNEL OTOP"/>
    <property type="match status" value="1"/>
</dbReference>
<feature type="transmembrane region" description="Helical" evidence="12">
    <location>
        <begin position="149"/>
        <end position="167"/>
    </location>
</feature>
<keyword evidence="7 12" id="KW-1133">Transmembrane helix</keyword>
<sequence length="654" mass="73876">MTALVPSGSALALNHPSTQNQELSLSRRPSVLLQEILSTRRPSAIMAALTRPQRQRLHQLDALQENPDMRRGSVRTLNGFLPTHHAPGGAHSELAQEFKRKNRRIGDDALSTALSALYCKLLVVMGIAMPVTEILSARIPPNFYQGFYVYLYAVSIAFVVFIYATHLRTRAVFSLLKDYHEKANNTQHIKKRAAHFGSFYLRVGAIAFAIGTMVYSGLEFGQYFELNGNPGCSNIYMALTPIARMLLCIIQMKFIFLNTTELDMARHKVIARFGLMHMVATNLCEWLYVLVEETKHEIFHLSHAPHGNSIAAILSTTETPSISGDAESILLNSTATSVHNITKRSAFENYKAECHRTNIMGSLVQNASPFLFPCTIEYSLICAVILYEMWKQVKTIPNIEKSRRNSQKPHTKSAHHFSVDCARAHRGMFAGILVIVLTIICLIMFFVLHDVDQYKLVAIQEVTICEILMYSVTTMAVLAAMYKMRDLRYQQKIKDSHHASTVSLDCTLLVLAQSGVYVYAMFSIMGCYFAMEADIPGSRDGFIAEILSLLQTSMQTLFVLNASWRRCRGSQQNRTKPGREIVTFLLVANMSMWFINTLIKGHAGFRPTHLNFFGVWAWTVITHVSMPLAIFYRFHSTICLFEIWKSAYKVKSDH</sequence>
<evidence type="ECO:0000256" key="2">
    <source>
        <dbReference type="ARBA" id="ARBA00006513"/>
    </source>
</evidence>
<feature type="transmembrane region" description="Helical" evidence="12">
    <location>
        <begin position="467"/>
        <end position="485"/>
    </location>
</feature>
<feature type="transmembrane region" description="Helical" evidence="12">
    <location>
        <begin position="506"/>
        <end position="531"/>
    </location>
</feature>
<evidence type="ECO:0000313" key="13">
    <source>
        <dbReference type="EnsemblMetazoa" id="PPAI010407-PA"/>
    </source>
</evidence>
<dbReference type="GO" id="GO:0005886">
    <property type="term" value="C:plasma membrane"/>
    <property type="evidence" value="ECO:0007669"/>
    <property type="project" value="UniProtKB-SubCell"/>
</dbReference>
<feature type="transmembrane region" description="Helical" evidence="12">
    <location>
        <begin position="427"/>
        <end position="447"/>
    </location>
</feature>
<dbReference type="EnsemblMetazoa" id="PPAI010407-RA">
    <property type="protein sequence ID" value="PPAI010407-PA"/>
    <property type="gene ID" value="PPAI010407"/>
</dbReference>
<dbReference type="EMBL" id="AJVK01018277">
    <property type="status" value="NOT_ANNOTATED_CDS"/>
    <property type="molecule type" value="Genomic_DNA"/>
</dbReference>
<keyword evidence="9 12" id="KW-0472">Membrane</keyword>
<dbReference type="InterPro" id="IPR004878">
    <property type="entry name" value="Otopetrin"/>
</dbReference>
<feature type="transmembrane region" description="Helical" evidence="12">
    <location>
        <begin position="109"/>
        <end position="129"/>
    </location>
</feature>
<evidence type="ECO:0000256" key="11">
    <source>
        <dbReference type="SAM" id="MobiDB-lite"/>
    </source>
</evidence>
<keyword evidence="3" id="KW-0813">Transport</keyword>
<evidence type="ECO:0000256" key="6">
    <source>
        <dbReference type="ARBA" id="ARBA00022781"/>
    </source>
</evidence>
<protein>
    <recommendedName>
        <fullName evidence="15">Otopetrin</fullName>
    </recommendedName>
</protein>
<evidence type="ECO:0000256" key="3">
    <source>
        <dbReference type="ARBA" id="ARBA00022448"/>
    </source>
</evidence>
<feature type="transmembrane region" description="Helical" evidence="12">
    <location>
        <begin position="199"/>
        <end position="218"/>
    </location>
</feature>
<evidence type="ECO:0000256" key="12">
    <source>
        <dbReference type="SAM" id="Phobius"/>
    </source>
</evidence>
<keyword evidence="10" id="KW-0407">Ion channel</keyword>
<keyword evidence="14" id="KW-1185">Reference proteome</keyword>